<sequence>MKECISSPKAPEAIGPYSHGTKHGNLVFTSGQLPVCRELGGVVEGGISAQSHQCLKNLQAVLEAGGSSLEGVLKTTCYLSDIEDFGAFNAVYAEYFGQDCPARSCFAVKDLPLGVLVEVEAVADSTSTNTNRPAKLF</sequence>
<dbReference type="PANTHER" id="PTHR11803:SF39">
    <property type="entry name" value="2-IMINOBUTANOATE_2-IMINOPROPANOATE DEAMINASE"/>
    <property type="match status" value="1"/>
</dbReference>
<dbReference type="PANTHER" id="PTHR11803">
    <property type="entry name" value="2-IMINOBUTANOATE/2-IMINOPROPANOATE DEAMINASE RIDA"/>
    <property type="match status" value="1"/>
</dbReference>
<comment type="similarity">
    <text evidence="1">Belongs to the RutC family.</text>
</comment>
<reference evidence="2 3" key="1">
    <citation type="submission" date="2022-10" db="EMBL/GenBank/DDBJ databases">
        <title>High-quality genome sequences of two octocoral-associated bacteria, Endozoicomonas euniceicola EF212 and Endozoicomonas gorgoniicola PS125.</title>
        <authorList>
            <person name="Chiou Y.-J."/>
            <person name="Chen Y.-H."/>
        </authorList>
    </citation>
    <scope>NUCLEOTIDE SEQUENCE [LARGE SCALE GENOMIC DNA]</scope>
    <source>
        <strain evidence="2 3">PS125</strain>
    </source>
</reference>
<dbReference type="RefSeq" id="WP_262564923.1">
    <property type="nucleotide sequence ID" value="NZ_JAPFCC010000001.1"/>
</dbReference>
<keyword evidence="3" id="KW-1185">Reference proteome</keyword>
<comment type="caution">
    <text evidence="2">The sequence shown here is derived from an EMBL/GenBank/DDBJ whole genome shotgun (WGS) entry which is preliminary data.</text>
</comment>
<accession>A0ABT3N0J0</accession>
<dbReference type="CDD" id="cd00448">
    <property type="entry name" value="YjgF_YER057c_UK114_family"/>
    <property type="match status" value="1"/>
</dbReference>
<dbReference type="Gene3D" id="3.30.1330.40">
    <property type="entry name" value="RutC-like"/>
    <property type="match status" value="1"/>
</dbReference>
<proteinExistence type="inferred from homology"/>
<dbReference type="Proteomes" id="UP001209854">
    <property type="component" value="Unassembled WGS sequence"/>
</dbReference>
<dbReference type="NCBIfam" id="TIGR00004">
    <property type="entry name" value="Rid family detoxifying hydrolase"/>
    <property type="match status" value="1"/>
</dbReference>
<dbReference type="EMBL" id="JAPFCC010000001">
    <property type="protein sequence ID" value="MCW7555142.1"/>
    <property type="molecule type" value="Genomic_DNA"/>
</dbReference>
<dbReference type="SUPFAM" id="SSF55298">
    <property type="entry name" value="YjgF-like"/>
    <property type="match status" value="1"/>
</dbReference>
<dbReference type="InterPro" id="IPR006056">
    <property type="entry name" value="RidA"/>
</dbReference>
<dbReference type="InterPro" id="IPR035959">
    <property type="entry name" value="RutC-like_sf"/>
</dbReference>
<dbReference type="Pfam" id="PF01042">
    <property type="entry name" value="Ribonuc_L-PSP"/>
    <property type="match status" value="1"/>
</dbReference>
<organism evidence="2 3">
    <name type="scientific">Endozoicomonas gorgoniicola</name>
    <dbReference type="NCBI Taxonomy" id="1234144"/>
    <lineage>
        <taxon>Bacteria</taxon>
        <taxon>Pseudomonadati</taxon>
        <taxon>Pseudomonadota</taxon>
        <taxon>Gammaproteobacteria</taxon>
        <taxon>Oceanospirillales</taxon>
        <taxon>Endozoicomonadaceae</taxon>
        <taxon>Endozoicomonas</taxon>
    </lineage>
</organism>
<dbReference type="InterPro" id="IPR006175">
    <property type="entry name" value="YjgF/YER057c/UK114"/>
</dbReference>
<protein>
    <submittedName>
        <fullName evidence="2">RidA family protein</fullName>
    </submittedName>
</protein>
<evidence type="ECO:0000256" key="1">
    <source>
        <dbReference type="ARBA" id="ARBA00010552"/>
    </source>
</evidence>
<gene>
    <name evidence="2" type="ORF">NX722_21445</name>
</gene>
<evidence type="ECO:0000313" key="3">
    <source>
        <dbReference type="Proteomes" id="UP001209854"/>
    </source>
</evidence>
<evidence type="ECO:0000313" key="2">
    <source>
        <dbReference type="EMBL" id="MCW7555142.1"/>
    </source>
</evidence>
<name>A0ABT3N0J0_9GAMM</name>